<dbReference type="EMBL" id="JAERRJ010000005">
    <property type="protein sequence ID" value="MBL1075514.1"/>
    <property type="molecule type" value="Genomic_DNA"/>
</dbReference>
<protein>
    <submittedName>
        <fullName evidence="2">TIGR03617 family F420-dependent LLM class oxidoreductase</fullName>
        <ecNumber evidence="2">1.-.-.-</ecNumber>
    </submittedName>
</protein>
<dbReference type="Proteomes" id="UP000602198">
    <property type="component" value="Unassembled WGS sequence"/>
</dbReference>
<dbReference type="Gene3D" id="3.20.20.30">
    <property type="entry name" value="Luciferase-like domain"/>
    <property type="match status" value="1"/>
</dbReference>
<reference evidence="2 3" key="1">
    <citation type="submission" date="2021-01" db="EMBL/GenBank/DDBJ databases">
        <title>WGS of actinomycetes isolated from Thailand.</title>
        <authorList>
            <person name="Thawai C."/>
        </authorList>
    </citation>
    <scope>NUCLEOTIDE SEQUENCE [LARGE SCALE GENOMIC DNA]</scope>
    <source>
        <strain evidence="2 3">LPG 2</strain>
    </source>
</reference>
<keyword evidence="3" id="KW-1185">Reference proteome</keyword>
<organism evidence="2 3">
    <name type="scientific">Nocardia acididurans</name>
    <dbReference type="NCBI Taxonomy" id="2802282"/>
    <lineage>
        <taxon>Bacteria</taxon>
        <taxon>Bacillati</taxon>
        <taxon>Actinomycetota</taxon>
        <taxon>Actinomycetes</taxon>
        <taxon>Mycobacteriales</taxon>
        <taxon>Nocardiaceae</taxon>
        <taxon>Nocardia</taxon>
    </lineage>
</organism>
<dbReference type="PANTHER" id="PTHR43244:SF2">
    <property type="entry name" value="CONSERVED HYPOTHETICAL ALANINE AND PROLINE-RICH PROTEIN"/>
    <property type="match status" value="1"/>
</dbReference>
<proteinExistence type="predicted"/>
<dbReference type="InterPro" id="IPR011251">
    <property type="entry name" value="Luciferase-like_dom"/>
</dbReference>
<dbReference type="SUPFAM" id="SSF51679">
    <property type="entry name" value="Bacterial luciferase-like"/>
    <property type="match status" value="1"/>
</dbReference>
<evidence type="ECO:0000313" key="2">
    <source>
        <dbReference type="EMBL" id="MBL1075514.1"/>
    </source>
</evidence>
<accession>A0ABS1M5M1</accession>
<sequence length="352" mass="37355">MEVVTSLPADTPLSLVAERVRRIEGLGFDTVHVSETVRDPFSVCAVATEHSSTVVIRTSMVVAFARSPMVTACAAWDLARFSGGRFHLGVASQVRGNMVGRYSVEWTEPVARLRDYVGAVRAIFEVFQSGGGLEYRGSHYTFTRLQPFFNPGPIDVAAPSIWTGGVNARMCALAGAVADGFVAHPTGSHPRMLAERVLPAVRAGAAECGRSDGGPRVVVVPKPITGRDEGALAVAREKARKELAFLYSTPAYRGTLDLLGFGHTATALSEAAGDKQWDRLTGLLTDEILDALVPQGVYADLPGVLAEWFGGVCEGIALDPPNDPRDDEEFGAMLARIRTSGGGGVSDDDVAV</sequence>
<evidence type="ECO:0000313" key="3">
    <source>
        <dbReference type="Proteomes" id="UP000602198"/>
    </source>
</evidence>
<comment type="caution">
    <text evidence="2">The sequence shown here is derived from an EMBL/GenBank/DDBJ whole genome shotgun (WGS) entry which is preliminary data.</text>
</comment>
<dbReference type="RefSeq" id="WP_201947638.1">
    <property type="nucleotide sequence ID" value="NZ_JAERRJ010000005.1"/>
</dbReference>
<dbReference type="EC" id="1.-.-.-" evidence="2"/>
<keyword evidence="2" id="KW-0560">Oxidoreductase</keyword>
<dbReference type="InterPro" id="IPR050564">
    <property type="entry name" value="F420-G6PD/mer"/>
</dbReference>
<dbReference type="NCBIfam" id="TIGR03617">
    <property type="entry name" value="F420_MSMEG_2256"/>
    <property type="match status" value="1"/>
</dbReference>
<dbReference type="CDD" id="cd01097">
    <property type="entry name" value="Tetrahydromethanopterin_reductase"/>
    <property type="match status" value="1"/>
</dbReference>
<feature type="domain" description="Luciferase-like" evidence="1">
    <location>
        <begin position="12"/>
        <end position="293"/>
    </location>
</feature>
<gene>
    <name evidence="2" type="ORF">JK358_14030</name>
</gene>
<dbReference type="InterPro" id="IPR036661">
    <property type="entry name" value="Luciferase-like_sf"/>
</dbReference>
<name>A0ABS1M5M1_9NOCA</name>
<dbReference type="GO" id="GO:0016491">
    <property type="term" value="F:oxidoreductase activity"/>
    <property type="evidence" value="ECO:0007669"/>
    <property type="project" value="UniProtKB-KW"/>
</dbReference>
<dbReference type="PANTHER" id="PTHR43244">
    <property type="match status" value="1"/>
</dbReference>
<dbReference type="InterPro" id="IPR019919">
    <property type="entry name" value="Lucif-like_OxRdtase_MSMEG_2256"/>
</dbReference>
<evidence type="ECO:0000259" key="1">
    <source>
        <dbReference type="Pfam" id="PF00296"/>
    </source>
</evidence>
<dbReference type="Pfam" id="PF00296">
    <property type="entry name" value="Bac_luciferase"/>
    <property type="match status" value="1"/>
</dbReference>